<organism evidence="8 9">
    <name type="scientific">Brevundimonas subvibrioides</name>
    <dbReference type="NCBI Taxonomy" id="74313"/>
    <lineage>
        <taxon>Bacteria</taxon>
        <taxon>Pseudomonadati</taxon>
        <taxon>Pseudomonadota</taxon>
        <taxon>Alphaproteobacteria</taxon>
        <taxon>Caulobacterales</taxon>
        <taxon>Caulobacteraceae</taxon>
        <taxon>Brevundimonas</taxon>
    </lineage>
</organism>
<accession>A0A258HKV6</accession>
<dbReference type="InterPro" id="IPR013655">
    <property type="entry name" value="PAS_fold_3"/>
</dbReference>
<feature type="domain" description="PAC" evidence="6">
    <location>
        <begin position="80"/>
        <end position="132"/>
    </location>
</feature>
<dbReference type="Pfam" id="PF00015">
    <property type="entry name" value="MCPsignal"/>
    <property type="match status" value="1"/>
</dbReference>
<evidence type="ECO:0000313" key="8">
    <source>
        <dbReference type="EMBL" id="OYX57257.1"/>
    </source>
</evidence>
<dbReference type="Gene3D" id="3.30.450.20">
    <property type="entry name" value="PAS domain"/>
    <property type="match status" value="2"/>
</dbReference>
<dbReference type="PROSITE" id="PS50111">
    <property type="entry name" value="CHEMOTAXIS_TRANSDUC_2"/>
    <property type="match status" value="1"/>
</dbReference>
<feature type="domain" description="HAMP" evidence="7">
    <location>
        <begin position="243"/>
        <end position="295"/>
    </location>
</feature>
<proteinExistence type="inferred from homology"/>
<dbReference type="SUPFAM" id="SSF55785">
    <property type="entry name" value="PYP-like sensor domain (PAS domain)"/>
    <property type="match status" value="2"/>
</dbReference>
<dbReference type="CDD" id="cd11386">
    <property type="entry name" value="MCP_signal"/>
    <property type="match status" value="1"/>
</dbReference>
<sequence>MFGISSSSDAVLRALDKSLAIIEFDPTGQILTANPHFCDAMGYSLSEIKGQHHSLFVDPVEVRAPEYKAFWAKLGRGDFDASEYRRLGKGGRDVWIQASYNPVKDSRGKVVKVVKVATDITQEKLKNAEFEGKLNAISRVQAMIEFTPTGEIITANENFLTTLGYRLDEIRGKQHSLFVEPAYARSSEYQDFWRKLNGGEFVAAEFKRIGKAGNEVWIQASYNPIFDMNNKVLKVVKFATDVTERVRAVNEIGEGLSQLADNNLQCRLPHAFAPEFETVRNDFNRSLESLESAMQGVTQSASVIQSGTAEISAASDDLSRRTEQQAASLEETAAALDQITATVTRSAEGAKQASEAASGAKADVVTSGRVMDEAVSAMGEIEQSSGQITQIIGVIDEIAFQTNLLALNAGVEAARAGDAGRGFAVVAQEVRALAQRSAEAAKEIKALIASSSDQVKRGVKLVGDTGQALNGISAKVTSMHALVSEMAKASQEQSTALLQVNSAINQMDQVTQQNAAMVEEATAAATSLSGEADQMATLMRRFRLGTGSVVVVADRGRPKAGASSARPINPVGRAQAKLATAMKGGGAQPVADEWEEF</sequence>
<dbReference type="InterPro" id="IPR035965">
    <property type="entry name" value="PAS-like_dom_sf"/>
</dbReference>
<comment type="subcellular location">
    <subcellularLocation>
        <location evidence="1">Membrane</location>
    </subcellularLocation>
</comment>
<comment type="similarity">
    <text evidence="3">Belongs to the methyl-accepting chemotaxis (MCP) protein family.</text>
</comment>
<feature type="domain" description="PAC" evidence="6">
    <location>
        <begin position="202"/>
        <end position="254"/>
    </location>
</feature>
<dbReference type="GO" id="GO:0016020">
    <property type="term" value="C:membrane"/>
    <property type="evidence" value="ECO:0007669"/>
    <property type="project" value="UniProtKB-SubCell"/>
</dbReference>
<evidence type="ECO:0000256" key="1">
    <source>
        <dbReference type="ARBA" id="ARBA00004370"/>
    </source>
</evidence>
<dbReference type="PROSITE" id="PS50113">
    <property type="entry name" value="PAC"/>
    <property type="match status" value="2"/>
</dbReference>
<dbReference type="CDD" id="cd00130">
    <property type="entry name" value="PAS"/>
    <property type="match status" value="2"/>
</dbReference>
<evidence type="ECO:0000259" key="6">
    <source>
        <dbReference type="PROSITE" id="PS50113"/>
    </source>
</evidence>
<keyword evidence="2" id="KW-0145">Chemotaxis</keyword>
<dbReference type="InterPro" id="IPR001610">
    <property type="entry name" value="PAC"/>
</dbReference>
<name>A0A258HKV6_9CAUL</name>
<comment type="caution">
    <text evidence="8">The sequence shown here is derived from an EMBL/GenBank/DDBJ whole genome shotgun (WGS) entry which is preliminary data.</text>
</comment>
<reference evidence="8 9" key="1">
    <citation type="submission" date="2017-03" db="EMBL/GenBank/DDBJ databases">
        <title>Lifting the veil on microbial sulfur biogeochemistry in mining wastewaters.</title>
        <authorList>
            <person name="Kantor R.S."/>
            <person name="Colenbrander Nelson T."/>
            <person name="Marshall S."/>
            <person name="Bennett D."/>
            <person name="Apte S."/>
            <person name="Camacho D."/>
            <person name="Thomas B.C."/>
            <person name="Warren L.A."/>
            <person name="Banfield J.F."/>
        </authorList>
    </citation>
    <scope>NUCLEOTIDE SEQUENCE [LARGE SCALE GENOMIC DNA]</scope>
    <source>
        <strain evidence="8">32-68-21</strain>
    </source>
</reference>
<dbReference type="PANTHER" id="PTHR43531:SF11">
    <property type="entry name" value="METHYL-ACCEPTING CHEMOTAXIS PROTEIN 3"/>
    <property type="match status" value="1"/>
</dbReference>
<dbReference type="InterPro" id="IPR004090">
    <property type="entry name" value="Chemotax_Me-accpt_rcpt"/>
</dbReference>
<dbReference type="EMBL" id="NCEQ01000006">
    <property type="protein sequence ID" value="OYX57257.1"/>
    <property type="molecule type" value="Genomic_DNA"/>
</dbReference>
<dbReference type="GO" id="GO:0007165">
    <property type="term" value="P:signal transduction"/>
    <property type="evidence" value="ECO:0007669"/>
    <property type="project" value="UniProtKB-KW"/>
</dbReference>
<dbReference type="GO" id="GO:0006935">
    <property type="term" value="P:chemotaxis"/>
    <property type="evidence" value="ECO:0007669"/>
    <property type="project" value="UniProtKB-KW"/>
</dbReference>
<gene>
    <name evidence="8" type="ORF">B7Y86_06000</name>
</gene>
<evidence type="ECO:0000259" key="5">
    <source>
        <dbReference type="PROSITE" id="PS50111"/>
    </source>
</evidence>
<feature type="domain" description="Methyl-accepting transducer" evidence="5">
    <location>
        <begin position="300"/>
        <end position="529"/>
    </location>
</feature>
<dbReference type="Gene3D" id="1.10.287.950">
    <property type="entry name" value="Methyl-accepting chemotaxis protein"/>
    <property type="match status" value="1"/>
</dbReference>
<dbReference type="PROSITE" id="PS50885">
    <property type="entry name" value="HAMP"/>
    <property type="match status" value="1"/>
</dbReference>
<dbReference type="InterPro" id="IPR000014">
    <property type="entry name" value="PAS"/>
</dbReference>
<protein>
    <submittedName>
        <fullName evidence="8">Chemotaxis protein</fullName>
    </submittedName>
</protein>
<dbReference type="InterPro" id="IPR000700">
    <property type="entry name" value="PAS-assoc_C"/>
</dbReference>
<dbReference type="GO" id="GO:0004888">
    <property type="term" value="F:transmembrane signaling receptor activity"/>
    <property type="evidence" value="ECO:0007669"/>
    <property type="project" value="InterPro"/>
</dbReference>
<dbReference type="SMART" id="SM00283">
    <property type="entry name" value="MA"/>
    <property type="match status" value="1"/>
</dbReference>
<dbReference type="InterPro" id="IPR003660">
    <property type="entry name" value="HAMP_dom"/>
</dbReference>
<evidence type="ECO:0000256" key="2">
    <source>
        <dbReference type="ARBA" id="ARBA00022500"/>
    </source>
</evidence>
<evidence type="ECO:0000256" key="3">
    <source>
        <dbReference type="ARBA" id="ARBA00029447"/>
    </source>
</evidence>
<evidence type="ECO:0000259" key="7">
    <source>
        <dbReference type="PROSITE" id="PS50885"/>
    </source>
</evidence>
<dbReference type="NCBIfam" id="TIGR00229">
    <property type="entry name" value="sensory_box"/>
    <property type="match status" value="2"/>
</dbReference>
<dbReference type="InterPro" id="IPR051310">
    <property type="entry name" value="MCP_chemotaxis"/>
</dbReference>
<dbReference type="SMART" id="SM00086">
    <property type="entry name" value="PAC"/>
    <property type="match status" value="2"/>
</dbReference>
<dbReference type="FunFam" id="1.10.287.950:FF:000001">
    <property type="entry name" value="Methyl-accepting chemotaxis sensory transducer"/>
    <property type="match status" value="1"/>
</dbReference>
<dbReference type="PRINTS" id="PR00260">
    <property type="entry name" value="CHEMTRNSDUCR"/>
</dbReference>
<evidence type="ECO:0000313" key="9">
    <source>
        <dbReference type="Proteomes" id="UP000216147"/>
    </source>
</evidence>
<dbReference type="Pfam" id="PF08447">
    <property type="entry name" value="PAS_3"/>
    <property type="match status" value="2"/>
</dbReference>
<keyword evidence="4" id="KW-0807">Transducer</keyword>
<evidence type="ECO:0000256" key="4">
    <source>
        <dbReference type="PROSITE-ProRule" id="PRU00284"/>
    </source>
</evidence>
<dbReference type="PANTHER" id="PTHR43531">
    <property type="entry name" value="PROTEIN ICFG"/>
    <property type="match status" value="1"/>
</dbReference>
<dbReference type="Proteomes" id="UP000216147">
    <property type="component" value="Unassembled WGS sequence"/>
</dbReference>
<dbReference type="SUPFAM" id="SSF58104">
    <property type="entry name" value="Methyl-accepting chemotaxis protein (MCP) signaling domain"/>
    <property type="match status" value="1"/>
</dbReference>
<dbReference type="AlphaFoldDB" id="A0A258HKV6"/>
<dbReference type="InterPro" id="IPR004089">
    <property type="entry name" value="MCPsignal_dom"/>
</dbReference>